<keyword evidence="7" id="KW-0677">Repeat</keyword>
<dbReference type="Proteomes" id="UP000590412">
    <property type="component" value="Unassembled WGS sequence"/>
</dbReference>
<dbReference type="EMBL" id="JABWAB010000006">
    <property type="protein sequence ID" value="KAF6048911.1"/>
    <property type="molecule type" value="Genomic_DNA"/>
</dbReference>
<keyword evidence="8 13" id="KW-1133">Transmembrane helix</keyword>
<evidence type="ECO:0000256" key="1">
    <source>
        <dbReference type="ARBA" id="ARBA00002238"/>
    </source>
</evidence>
<evidence type="ECO:0000256" key="10">
    <source>
        <dbReference type="ARBA" id="ARBA00023136"/>
    </source>
</evidence>
<organism evidence="14 15">
    <name type="scientific">Candida parapsilosis</name>
    <name type="common">Yeast</name>
    <dbReference type="NCBI Taxonomy" id="5480"/>
    <lineage>
        <taxon>Eukaryota</taxon>
        <taxon>Fungi</taxon>
        <taxon>Dikarya</taxon>
        <taxon>Ascomycota</taxon>
        <taxon>Saccharomycotina</taxon>
        <taxon>Pichiomycetes</taxon>
        <taxon>Debaryomycetaceae</taxon>
        <taxon>Candida/Lodderomyces clade</taxon>
        <taxon>Candida</taxon>
    </lineage>
</organism>
<sequence>MGDDCYIQSKNSQCQEVYSMIPIRGFVYNDTGKMGVEDSALEHKRSNQAVSVLTAGIRAIAYQIQSLYLRSPVKLFRPSRFDYLAYVRALANQHNNINEKPYKFRTHSSIGMLISVIRKEGWKFIPDQVMPPLIANSATGIILYATYLNTLDRLTSKRETVHNAEFHWYSPIDTWRAGFVAGVVQSLAAAPVDAIYTRSSVSEMIEGSHQNLWQFGINKLKEIGLVGVFAGYSFSLIKESFGFAFYFSTFETIKTQGYTITFKVFEFLRDQEETIKRKLQSIFNWDEIKVDEKMQRLERYKSERLLKTSFILIAGASAAFALLAIQYPVTKVQKIHLSRLEALDIFNASTRKEKPFIKLYYNSYVDTFNQVLRMKQKAKVTWFKAAYSGFFRNAVTTIPATSVALLVFEITRTRLAINIDESEILAP</sequence>
<accession>A0A8X7NJD0</accession>
<evidence type="ECO:0000313" key="15">
    <source>
        <dbReference type="Proteomes" id="UP000590412"/>
    </source>
</evidence>
<evidence type="ECO:0000313" key="14">
    <source>
        <dbReference type="EMBL" id="KAF6048911.1"/>
    </source>
</evidence>
<comment type="function">
    <text evidence="1">Mitochondrial transporter that mediates uptake of thiamine pyrophosphate (ThPP) into mitochondria.</text>
</comment>
<dbReference type="PROSITE" id="PS50920">
    <property type="entry name" value="SOLCAR"/>
    <property type="match status" value="1"/>
</dbReference>
<dbReference type="GO" id="GO:0022857">
    <property type="term" value="F:transmembrane transporter activity"/>
    <property type="evidence" value="ECO:0007669"/>
    <property type="project" value="TreeGrafter"/>
</dbReference>
<proteinExistence type="inferred from homology"/>
<evidence type="ECO:0000256" key="4">
    <source>
        <dbReference type="ARBA" id="ARBA00021935"/>
    </source>
</evidence>
<keyword evidence="5 12" id="KW-0813">Transport</keyword>
<dbReference type="InterPro" id="IPR050567">
    <property type="entry name" value="Mitochondrial_Carrier"/>
</dbReference>
<dbReference type="PANTHER" id="PTHR45624:SF26">
    <property type="entry name" value="CARRIER PROTEIN, PUTATIVE (AFU_ORTHOLOGUE AFUA_1G07710)-RELATED"/>
    <property type="match status" value="1"/>
</dbReference>
<name>A0A8X7NJD0_CANPA</name>
<evidence type="ECO:0000256" key="7">
    <source>
        <dbReference type="ARBA" id="ARBA00022737"/>
    </source>
</evidence>
<feature type="transmembrane region" description="Helical" evidence="13">
    <location>
        <begin position="305"/>
        <end position="329"/>
    </location>
</feature>
<comment type="similarity">
    <text evidence="3 12">Belongs to the mitochondrial carrier (TC 2.A.29) family.</text>
</comment>
<evidence type="ECO:0000256" key="9">
    <source>
        <dbReference type="ARBA" id="ARBA00023128"/>
    </source>
</evidence>
<keyword evidence="9" id="KW-0496">Mitochondrion</keyword>
<dbReference type="SUPFAM" id="SSF103506">
    <property type="entry name" value="Mitochondrial carrier"/>
    <property type="match status" value="1"/>
</dbReference>
<keyword evidence="10 11" id="KW-0472">Membrane</keyword>
<dbReference type="AlphaFoldDB" id="A0A8X7NJD0"/>
<keyword evidence="6 11" id="KW-0812">Transmembrane</keyword>
<evidence type="ECO:0000256" key="13">
    <source>
        <dbReference type="SAM" id="Phobius"/>
    </source>
</evidence>
<dbReference type="Pfam" id="PF00153">
    <property type="entry name" value="Mito_carr"/>
    <property type="match status" value="1"/>
</dbReference>
<dbReference type="PANTHER" id="PTHR45624">
    <property type="entry name" value="MITOCHONDRIAL BASIC AMINO ACIDS TRANSPORTER-RELATED"/>
    <property type="match status" value="1"/>
</dbReference>
<comment type="caution">
    <text evidence="14">The sequence shown here is derived from an EMBL/GenBank/DDBJ whole genome shotgun (WGS) entry which is preliminary data.</text>
</comment>
<comment type="subcellular location">
    <subcellularLocation>
        <location evidence="2">Mitochondrion membrane</location>
        <topology evidence="2">Multi-pass membrane protein</topology>
    </subcellularLocation>
</comment>
<evidence type="ECO:0000256" key="6">
    <source>
        <dbReference type="ARBA" id="ARBA00022692"/>
    </source>
</evidence>
<evidence type="ECO:0000256" key="3">
    <source>
        <dbReference type="ARBA" id="ARBA00006375"/>
    </source>
</evidence>
<evidence type="ECO:0000256" key="2">
    <source>
        <dbReference type="ARBA" id="ARBA00004225"/>
    </source>
</evidence>
<evidence type="ECO:0000256" key="8">
    <source>
        <dbReference type="ARBA" id="ARBA00022989"/>
    </source>
</evidence>
<reference evidence="14" key="1">
    <citation type="submission" date="2020-03" db="EMBL/GenBank/DDBJ databases">
        <title>FDA dAtabase for Regulatory Grade micrObial Sequences (FDA-ARGOS): Supporting development and validation of Infectious Disease Dx tests.</title>
        <authorList>
            <person name="Campos J."/>
            <person name="Goldberg B."/>
            <person name="Tallon L."/>
            <person name="Sadzewicz L."/>
            <person name="Vavikolanu K."/>
            <person name="Mehta A."/>
            <person name="Aluvathingal J."/>
            <person name="Nadendla S."/>
            <person name="Nandy P."/>
            <person name="Geyer C."/>
            <person name="Yan Y."/>
            <person name="Sichtig H."/>
        </authorList>
    </citation>
    <scope>NUCLEOTIDE SEQUENCE [LARGE SCALE GENOMIC DNA]</scope>
    <source>
        <strain evidence="14">FDAARGOS_652</strain>
    </source>
</reference>
<dbReference type="InterPro" id="IPR023395">
    <property type="entry name" value="MCP_dom_sf"/>
</dbReference>
<feature type="repeat" description="Solcar" evidence="11">
    <location>
        <begin position="169"/>
        <end position="256"/>
    </location>
</feature>
<gene>
    <name evidence="14" type="ORF">FOB60_004294</name>
</gene>
<evidence type="ECO:0000256" key="12">
    <source>
        <dbReference type="RuleBase" id="RU000488"/>
    </source>
</evidence>
<evidence type="ECO:0000256" key="5">
    <source>
        <dbReference type="ARBA" id="ARBA00022448"/>
    </source>
</evidence>
<dbReference type="InterPro" id="IPR018108">
    <property type="entry name" value="MCP_transmembrane"/>
</dbReference>
<dbReference type="Gene3D" id="1.50.40.10">
    <property type="entry name" value="Mitochondrial carrier domain"/>
    <property type="match status" value="1"/>
</dbReference>
<evidence type="ECO:0000256" key="11">
    <source>
        <dbReference type="PROSITE-ProRule" id="PRU00282"/>
    </source>
</evidence>
<dbReference type="GO" id="GO:0031966">
    <property type="term" value="C:mitochondrial membrane"/>
    <property type="evidence" value="ECO:0007669"/>
    <property type="project" value="UniProtKB-SubCell"/>
</dbReference>
<protein>
    <recommendedName>
        <fullName evidence="4">Mitochondrial thiamine pyrophosphate carrier 1</fullName>
    </recommendedName>
</protein>